<organism evidence="8 9">
    <name type="scientific">Saitoella complicata (strain BCRC 22490 / CBS 7301 / JCM 7358 / NBRC 10748 / NRRL Y-17804)</name>
    <dbReference type="NCBI Taxonomy" id="698492"/>
    <lineage>
        <taxon>Eukaryota</taxon>
        <taxon>Fungi</taxon>
        <taxon>Dikarya</taxon>
        <taxon>Ascomycota</taxon>
        <taxon>Taphrinomycotina</taxon>
        <taxon>Taphrinomycotina incertae sedis</taxon>
        <taxon>Saitoella</taxon>
    </lineage>
</organism>
<evidence type="ECO:0000256" key="2">
    <source>
        <dbReference type="SAM" id="Coils"/>
    </source>
</evidence>
<keyword evidence="4" id="KW-1133">Transmembrane helix</keyword>
<evidence type="ECO:0000313" key="8">
    <source>
        <dbReference type="EMBL" id="GAO52132.1"/>
    </source>
</evidence>
<dbReference type="InterPro" id="IPR039373">
    <property type="entry name" value="Peptidase_M28B"/>
</dbReference>
<evidence type="ECO:0000259" key="6">
    <source>
        <dbReference type="Pfam" id="PF04253"/>
    </source>
</evidence>
<feature type="region of interest" description="Disordered" evidence="3">
    <location>
        <begin position="1"/>
        <end position="25"/>
    </location>
</feature>
<feature type="coiled-coil region" evidence="2">
    <location>
        <begin position="668"/>
        <end position="695"/>
    </location>
</feature>
<dbReference type="CDD" id="cd02121">
    <property type="entry name" value="PA_GCPII_like"/>
    <property type="match status" value="1"/>
</dbReference>
<dbReference type="InterPro" id="IPR046450">
    <property type="entry name" value="PA_dom_sf"/>
</dbReference>
<dbReference type="EMBL" id="BACD03000060">
    <property type="protein sequence ID" value="GAO52132.1"/>
    <property type="molecule type" value="Genomic_DNA"/>
</dbReference>
<dbReference type="Gene3D" id="3.40.630.10">
    <property type="entry name" value="Zn peptidases"/>
    <property type="match status" value="1"/>
</dbReference>
<dbReference type="Pfam" id="PF02225">
    <property type="entry name" value="PA"/>
    <property type="match status" value="1"/>
</dbReference>
<keyword evidence="4" id="KW-0812">Transmembrane</keyword>
<evidence type="ECO:0000259" key="7">
    <source>
        <dbReference type="Pfam" id="PF04389"/>
    </source>
</evidence>
<dbReference type="STRING" id="698492.A0A0E9NQH8"/>
<comment type="similarity">
    <text evidence="1">Belongs to the peptidase M28 family. M28B subfamily.</text>
</comment>
<dbReference type="SUPFAM" id="SSF47672">
    <property type="entry name" value="Transferrin receptor-like dimerisation domain"/>
    <property type="match status" value="1"/>
</dbReference>
<keyword evidence="2" id="KW-0175">Coiled coil</keyword>
<dbReference type="FunFam" id="3.50.30.30:FF:000008">
    <property type="entry name" value="Glutamate carboxypeptidase 2"/>
    <property type="match status" value="1"/>
</dbReference>
<reference evidence="8 9" key="3">
    <citation type="journal article" date="2015" name="Genome Announc.">
        <title>Draft Genome Sequence of the Archiascomycetous Yeast Saitoella complicata.</title>
        <authorList>
            <person name="Yamauchi K."/>
            <person name="Kondo S."/>
            <person name="Hamamoto M."/>
            <person name="Takahashi Y."/>
            <person name="Ogura Y."/>
            <person name="Hayashi T."/>
            <person name="Nishida H."/>
        </authorList>
    </citation>
    <scope>NUCLEOTIDE SEQUENCE [LARGE SCALE GENOMIC DNA]</scope>
    <source>
        <strain evidence="8 9">NRRL Y-17804</strain>
    </source>
</reference>
<dbReference type="PANTHER" id="PTHR10404:SF46">
    <property type="entry name" value="VACUOLAR PROTEIN SORTING-ASSOCIATED PROTEIN 70"/>
    <property type="match status" value="1"/>
</dbReference>
<keyword evidence="4" id="KW-0472">Membrane</keyword>
<accession>A0A0E9NQH8</accession>
<dbReference type="AlphaFoldDB" id="A0A0E9NQH8"/>
<protein>
    <submittedName>
        <fullName evidence="8">Uncharacterized protein</fullName>
    </submittedName>
</protein>
<dbReference type="InterPro" id="IPR003137">
    <property type="entry name" value="PA_domain"/>
</dbReference>
<feature type="domain" description="Peptidase M28" evidence="7">
    <location>
        <begin position="395"/>
        <end position="607"/>
    </location>
</feature>
<dbReference type="Pfam" id="PF04389">
    <property type="entry name" value="Peptidase_M28"/>
    <property type="match status" value="1"/>
</dbReference>
<dbReference type="SUPFAM" id="SSF53187">
    <property type="entry name" value="Zn-dependent exopeptidases"/>
    <property type="match status" value="1"/>
</dbReference>
<dbReference type="FunFam" id="3.40.630.10:FF:000101">
    <property type="entry name" value="N-acetylated alpha-linked acidic dipeptidase like 1"/>
    <property type="match status" value="1"/>
</dbReference>
<dbReference type="Proteomes" id="UP000033140">
    <property type="component" value="Unassembled WGS sequence"/>
</dbReference>
<dbReference type="PANTHER" id="PTHR10404">
    <property type="entry name" value="N-ACETYLATED-ALPHA-LINKED ACIDIC DIPEPTIDASE"/>
    <property type="match status" value="1"/>
</dbReference>
<reference evidence="8 9" key="1">
    <citation type="journal article" date="2011" name="J. Gen. Appl. Microbiol.">
        <title>Draft genome sequencing of the enigmatic yeast Saitoella complicata.</title>
        <authorList>
            <person name="Nishida H."/>
            <person name="Hamamoto M."/>
            <person name="Sugiyama J."/>
        </authorList>
    </citation>
    <scope>NUCLEOTIDE SEQUENCE [LARGE SCALE GENOMIC DNA]</scope>
    <source>
        <strain evidence="8 9">NRRL Y-17804</strain>
    </source>
</reference>
<evidence type="ECO:0000256" key="4">
    <source>
        <dbReference type="SAM" id="Phobius"/>
    </source>
</evidence>
<feature type="domain" description="PA" evidence="5">
    <location>
        <begin position="207"/>
        <end position="277"/>
    </location>
</feature>
<dbReference type="InterPro" id="IPR007484">
    <property type="entry name" value="Peptidase_M28"/>
</dbReference>
<keyword evidence="9" id="KW-1185">Reference proteome</keyword>
<name>A0A0E9NQH8_SAICN</name>
<evidence type="ECO:0000259" key="5">
    <source>
        <dbReference type="Pfam" id="PF02225"/>
    </source>
</evidence>
<dbReference type="InterPro" id="IPR036757">
    <property type="entry name" value="TFR-like_dimer_dom_sf"/>
</dbReference>
<dbReference type="GO" id="GO:0004180">
    <property type="term" value="F:carboxypeptidase activity"/>
    <property type="evidence" value="ECO:0007669"/>
    <property type="project" value="TreeGrafter"/>
</dbReference>
<gene>
    <name evidence="8" type="ORF">G7K_6218-t1</name>
</gene>
<reference evidence="8 9" key="2">
    <citation type="journal article" date="2014" name="J. Gen. Appl. Microbiol.">
        <title>The early diverging ascomycetous budding yeast Saitoella complicata has three histone deacetylases belonging to the Clr6, Hos2, and Rpd3 lineages.</title>
        <authorList>
            <person name="Nishida H."/>
            <person name="Matsumoto T."/>
            <person name="Kondo S."/>
            <person name="Hamamoto M."/>
            <person name="Yoshikawa H."/>
        </authorList>
    </citation>
    <scope>NUCLEOTIDE SEQUENCE [LARGE SCALE GENOMIC DNA]</scope>
    <source>
        <strain evidence="8 9">NRRL Y-17804</strain>
    </source>
</reference>
<dbReference type="Gene3D" id="1.20.930.40">
    <property type="entry name" value="Transferrin receptor-like, dimerisation domain"/>
    <property type="match status" value="1"/>
</dbReference>
<evidence type="ECO:0000256" key="1">
    <source>
        <dbReference type="ARBA" id="ARBA00005634"/>
    </source>
</evidence>
<feature type="region of interest" description="Disordered" evidence="3">
    <location>
        <begin position="272"/>
        <end position="291"/>
    </location>
</feature>
<feature type="domain" description="Transferrin receptor-like dimerisation" evidence="6">
    <location>
        <begin position="667"/>
        <end position="791"/>
    </location>
</feature>
<feature type="transmembrane region" description="Helical" evidence="4">
    <location>
        <begin position="61"/>
        <end position="82"/>
    </location>
</feature>
<dbReference type="InterPro" id="IPR007365">
    <property type="entry name" value="TFR-like_dimer_dom"/>
</dbReference>
<sequence length="806" mass="89609">MTRDRQESYRDPDHYESDEDEDYPLLRPRRGYGGPFSKVAAFFTPSHRLTKPNHADVIRNIAYAVLTILVLAPIIWIFHWLVSDHRPPYDRVPLGEAERILLGVPQNGTVRKWSKYYTSGAHLAGQNMSQAEWTRDKWESYGVKSELLPFDVLLNYPVSHSLEMRDVTGRTTFKAKLREDVVQGDPNSKLRDEVPAFHGYSANGSATGHLVYANYGTESDYRKLRDLGIDLTGKIVIARYGKNFRGLKVKGAQEAGAIGVLIYTDPGDDSVTGDEGEAAYPKGGARNPSSVQRGSVMFLSTGAGDPSTPGYPSLPGNETKRVDHETSDVLPKIPSLPISYEDAIPLLQSLNGIGPVVEGWAGGLEKWEVEYAIGPSRATVHMVNEVEWKIERIYNVIGTINGTLDDVVILGNHRDSWPAGGAGDPASGSAAMIEVVRSFGKLLETGWSPLRTIVFASWDAEEYGLVGSTEWVEQYAPWLARNAVAYLNVDMAATGPDFEASASPSLNRLVLEATKDVRYPSKVVERRKNPARKKHKPPKVKEGKTVYEKWAKRTRKEGGHGPEIGVLGSGSDFTPFLEHAGIPSVDFGFTGHKGGPVYHYHSVYDSFHWMNTYGDPEWTHHTLTAKLWGLMGLRLASSAIIPFNVTEYAGAVDGYVEGLGKEYHEFDLSDVKGAAKELKKAAAKLDAEAVKVSNKMMTARRMSHRRKIALLRSAKEINKKYRKFERGFLDKKGLEGREWYKHVVFAPGLETGYEGETFPSLREALREGRVDVAQQWERRVAKAVRRAAKMIETILETECASAFVPR</sequence>
<evidence type="ECO:0000313" key="9">
    <source>
        <dbReference type="Proteomes" id="UP000033140"/>
    </source>
</evidence>
<dbReference type="CDD" id="cd08022">
    <property type="entry name" value="M28_PSMA_like"/>
    <property type="match status" value="1"/>
</dbReference>
<dbReference type="OMA" id="LWNVIGT"/>
<feature type="compositionally biased region" description="Basic and acidic residues" evidence="3">
    <location>
        <begin position="1"/>
        <end position="15"/>
    </location>
</feature>
<comment type="caution">
    <text evidence="8">The sequence shown here is derived from an EMBL/GenBank/DDBJ whole genome shotgun (WGS) entry which is preliminary data.</text>
</comment>
<proteinExistence type="inferred from homology"/>
<evidence type="ECO:0000256" key="3">
    <source>
        <dbReference type="SAM" id="MobiDB-lite"/>
    </source>
</evidence>
<dbReference type="SUPFAM" id="SSF52025">
    <property type="entry name" value="PA domain"/>
    <property type="match status" value="1"/>
</dbReference>
<dbReference type="Gene3D" id="3.50.30.30">
    <property type="match status" value="1"/>
</dbReference>
<dbReference type="Pfam" id="PF04253">
    <property type="entry name" value="TFR_dimer"/>
    <property type="match status" value="1"/>
</dbReference>